<reference evidence="3 4" key="1">
    <citation type="submission" date="2017-09" db="EMBL/GenBank/DDBJ databases">
        <authorList>
            <consortium name="International Durum Wheat Genome Sequencing Consortium (IDWGSC)"/>
            <person name="Milanesi L."/>
        </authorList>
    </citation>
    <scope>NUCLEOTIDE SEQUENCE [LARGE SCALE GENOMIC DNA]</scope>
    <source>
        <strain evidence="4">cv. Svevo</strain>
    </source>
</reference>
<keyword evidence="2" id="KW-0732">Signal</keyword>
<evidence type="ECO:0000256" key="2">
    <source>
        <dbReference type="SAM" id="SignalP"/>
    </source>
</evidence>
<keyword evidence="1" id="KW-0175">Coiled coil</keyword>
<name>A0A9R0ZFB5_TRITD</name>
<feature type="signal peptide" evidence="2">
    <location>
        <begin position="1"/>
        <end position="17"/>
    </location>
</feature>
<accession>A0A9R0ZFB5</accession>
<gene>
    <name evidence="3" type="ORF">TRITD_7Av1G180790</name>
</gene>
<feature type="coiled-coil region" evidence="1">
    <location>
        <begin position="37"/>
        <end position="71"/>
    </location>
</feature>
<proteinExistence type="predicted"/>
<keyword evidence="4" id="KW-1185">Reference proteome</keyword>
<evidence type="ECO:0000256" key="1">
    <source>
        <dbReference type="SAM" id="Coils"/>
    </source>
</evidence>
<evidence type="ECO:0000313" key="3">
    <source>
        <dbReference type="EMBL" id="VAI76918.1"/>
    </source>
</evidence>
<protein>
    <submittedName>
        <fullName evidence="3">Uncharacterized protein</fullName>
    </submittedName>
</protein>
<sequence>MTPWHVIVSIGLGDCLCCLRSLLPLLHTEPGSTPFRREELKQRDTQLKQTILELEHELEETKRKCSQLSTELQVRKSQQQLPYM</sequence>
<organism evidence="3 4">
    <name type="scientific">Triticum turgidum subsp. durum</name>
    <name type="common">Durum wheat</name>
    <name type="synonym">Triticum durum</name>
    <dbReference type="NCBI Taxonomy" id="4567"/>
    <lineage>
        <taxon>Eukaryota</taxon>
        <taxon>Viridiplantae</taxon>
        <taxon>Streptophyta</taxon>
        <taxon>Embryophyta</taxon>
        <taxon>Tracheophyta</taxon>
        <taxon>Spermatophyta</taxon>
        <taxon>Magnoliopsida</taxon>
        <taxon>Liliopsida</taxon>
        <taxon>Poales</taxon>
        <taxon>Poaceae</taxon>
        <taxon>BOP clade</taxon>
        <taxon>Pooideae</taxon>
        <taxon>Triticodae</taxon>
        <taxon>Triticeae</taxon>
        <taxon>Triticinae</taxon>
        <taxon>Triticum</taxon>
    </lineage>
</organism>
<dbReference type="AlphaFoldDB" id="A0A9R0ZFB5"/>
<dbReference type="EMBL" id="LT934123">
    <property type="protein sequence ID" value="VAI76918.1"/>
    <property type="molecule type" value="Genomic_DNA"/>
</dbReference>
<feature type="chain" id="PRO_5040358288" evidence="2">
    <location>
        <begin position="18"/>
        <end position="84"/>
    </location>
</feature>
<dbReference type="Gramene" id="TRITD7Av1G180790.1">
    <property type="protein sequence ID" value="TRITD7Av1G180790.1"/>
    <property type="gene ID" value="TRITD7Av1G180790"/>
</dbReference>
<dbReference type="Proteomes" id="UP000324705">
    <property type="component" value="Chromosome 7A"/>
</dbReference>
<evidence type="ECO:0000313" key="4">
    <source>
        <dbReference type="Proteomes" id="UP000324705"/>
    </source>
</evidence>